<sequence>MDKYEIIKMIGEGAFGKVFLAKGKVDNHQSVIKEINLLPMKEKEASQKEVILLAKMKHPNIVTFYNSLQEKNKLYIVMEYCDGGDLMRRINMQHGVLFHEDQILDWFVQISLGLKHIHDRKVLHRDVKAQVVNLEVTVLNFTQGVVRC</sequence>
<evidence type="ECO:0000256" key="6">
    <source>
        <dbReference type="ARBA" id="ARBA00022777"/>
    </source>
</evidence>
<dbReference type="PROSITE" id="PS00107">
    <property type="entry name" value="PROTEIN_KINASE_ATP"/>
    <property type="match status" value="1"/>
</dbReference>
<dbReference type="SUPFAM" id="SSF56112">
    <property type="entry name" value="Protein kinase-like (PK-like)"/>
    <property type="match status" value="1"/>
</dbReference>
<dbReference type="EC" id="2.7.11.1" evidence="2"/>
<dbReference type="InterPro" id="IPR051131">
    <property type="entry name" value="NEK_Ser/Thr_kinase_NIMA"/>
</dbReference>
<dbReference type="InterPro" id="IPR017441">
    <property type="entry name" value="Protein_kinase_ATP_BS"/>
</dbReference>
<name>A0A8C8SGM5_9SAUR</name>
<dbReference type="Ensembl" id="ENSPCET00000019978.1">
    <property type="protein sequence ID" value="ENSPCEP00000019321.1"/>
    <property type="gene ID" value="ENSPCEG00000015028.1"/>
</dbReference>
<dbReference type="GO" id="GO:0005524">
    <property type="term" value="F:ATP binding"/>
    <property type="evidence" value="ECO:0007669"/>
    <property type="project" value="UniProtKB-UniRule"/>
</dbReference>
<evidence type="ECO:0000313" key="12">
    <source>
        <dbReference type="Ensembl" id="ENSPCEP00000019321.1"/>
    </source>
</evidence>
<keyword evidence="13" id="KW-1185">Reference proteome</keyword>
<dbReference type="Gene3D" id="3.30.200.20">
    <property type="entry name" value="Phosphorylase Kinase, domain 1"/>
    <property type="match status" value="1"/>
</dbReference>
<dbReference type="AlphaFoldDB" id="A0A8C8SGM5"/>
<dbReference type="GO" id="GO:0004674">
    <property type="term" value="F:protein serine/threonine kinase activity"/>
    <property type="evidence" value="ECO:0007669"/>
    <property type="project" value="UniProtKB-KW"/>
</dbReference>
<evidence type="ECO:0000256" key="9">
    <source>
        <dbReference type="ARBA" id="ARBA00048679"/>
    </source>
</evidence>
<dbReference type="PROSITE" id="PS50011">
    <property type="entry name" value="PROTEIN_KINASE_DOM"/>
    <property type="match status" value="1"/>
</dbReference>
<evidence type="ECO:0000256" key="8">
    <source>
        <dbReference type="ARBA" id="ARBA00047899"/>
    </source>
</evidence>
<dbReference type="InterPro" id="IPR011009">
    <property type="entry name" value="Kinase-like_dom_sf"/>
</dbReference>
<evidence type="ECO:0000259" key="11">
    <source>
        <dbReference type="PROSITE" id="PS50011"/>
    </source>
</evidence>
<protein>
    <recommendedName>
        <fullName evidence="2">non-specific serine/threonine protein kinase</fullName>
        <ecNumber evidence="2">2.7.11.1</ecNumber>
    </recommendedName>
</protein>
<feature type="domain" description="Protein kinase" evidence="11">
    <location>
        <begin position="4"/>
        <end position="148"/>
    </location>
</feature>
<evidence type="ECO:0000256" key="5">
    <source>
        <dbReference type="ARBA" id="ARBA00022741"/>
    </source>
</evidence>
<evidence type="ECO:0000256" key="1">
    <source>
        <dbReference type="ARBA" id="ARBA00010886"/>
    </source>
</evidence>
<dbReference type="Proteomes" id="UP000694393">
    <property type="component" value="Unplaced"/>
</dbReference>
<keyword evidence="6" id="KW-0418">Kinase</keyword>
<comment type="similarity">
    <text evidence="1">Belongs to the protein kinase superfamily. NEK Ser/Thr protein kinase family. NIMA subfamily.</text>
</comment>
<evidence type="ECO:0000256" key="7">
    <source>
        <dbReference type="ARBA" id="ARBA00022840"/>
    </source>
</evidence>
<evidence type="ECO:0000256" key="3">
    <source>
        <dbReference type="ARBA" id="ARBA00022527"/>
    </source>
</evidence>
<evidence type="ECO:0000256" key="2">
    <source>
        <dbReference type="ARBA" id="ARBA00012513"/>
    </source>
</evidence>
<dbReference type="Gene3D" id="1.10.510.10">
    <property type="entry name" value="Transferase(Phosphotransferase) domain 1"/>
    <property type="match status" value="1"/>
</dbReference>
<proteinExistence type="inferred from homology"/>
<accession>A0A8C8SGM5</accession>
<dbReference type="InterPro" id="IPR000719">
    <property type="entry name" value="Prot_kinase_dom"/>
</dbReference>
<reference evidence="12" key="1">
    <citation type="submission" date="2025-08" db="UniProtKB">
        <authorList>
            <consortium name="Ensembl"/>
        </authorList>
    </citation>
    <scope>IDENTIFICATION</scope>
</reference>
<organism evidence="12 13">
    <name type="scientific">Pelusios castaneus</name>
    <name type="common">West African mud turtle</name>
    <dbReference type="NCBI Taxonomy" id="367368"/>
    <lineage>
        <taxon>Eukaryota</taxon>
        <taxon>Metazoa</taxon>
        <taxon>Chordata</taxon>
        <taxon>Craniata</taxon>
        <taxon>Vertebrata</taxon>
        <taxon>Euteleostomi</taxon>
        <taxon>Archelosauria</taxon>
        <taxon>Testudinata</taxon>
        <taxon>Testudines</taxon>
        <taxon>Pleurodira</taxon>
        <taxon>Pelomedusidae</taxon>
        <taxon>Pelusios</taxon>
    </lineage>
</organism>
<comment type="catalytic activity">
    <reaction evidence="9">
        <text>L-seryl-[protein] + ATP = O-phospho-L-seryl-[protein] + ADP + H(+)</text>
        <dbReference type="Rhea" id="RHEA:17989"/>
        <dbReference type="Rhea" id="RHEA-COMP:9863"/>
        <dbReference type="Rhea" id="RHEA-COMP:11604"/>
        <dbReference type="ChEBI" id="CHEBI:15378"/>
        <dbReference type="ChEBI" id="CHEBI:29999"/>
        <dbReference type="ChEBI" id="CHEBI:30616"/>
        <dbReference type="ChEBI" id="CHEBI:83421"/>
        <dbReference type="ChEBI" id="CHEBI:456216"/>
        <dbReference type="EC" id="2.7.11.1"/>
    </reaction>
</comment>
<keyword evidence="5 10" id="KW-0547">Nucleotide-binding</keyword>
<keyword evidence="7 10" id="KW-0067">ATP-binding</keyword>
<dbReference type="PANTHER" id="PTHR44899">
    <property type="entry name" value="CAMK FAMILY PROTEIN KINASE"/>
    <property type="match status" value="1"/>
</dbReference>
<dbReference type="Pfam" id="PF00069">
    <property type="entry name" value="Pkinase"/>
    <property type="match status" value="1"/>
</dbReference>
<dbReference type="FunFam" id="3.30.200.20:FF:000097">
    <property type="entry name" value="Probable serine/threonine-protein kinase nek1"/>
    <property type="match status" value="1"/>
</dbReference>
<evidence type="ECO:0000256" key="10">
    <source>
        <dbReference type="PROSITE-ProRule" id="PRU10141"/>
    </source>
</evidence>
<evidence type="ECO:0000313" key="13">
    <source>
        <dbReference type="Proteomes" id="UP000694393"/>
    </source>
</evidence>
<keyword evidence="4" id="KW-0808">Transferase</keyword>
<feature type="binding site" evidence="10">
    <location>
        <position position="41"/>
    </location>
    <ligand>
        <name>ATP</name>
        <dbReference type="ChEBI" id="CHEBI:30616"/>
    </ligand>
</feature>
<reference evidence="12" key="2">
    <citation type="submission" date="2025-09" db="UniProtKB">
        <authorList>
            <consortium name="Ensembl"/>
        </authorList>
    </citation>
    <scope>IDENTIFICATION</scope>
</reference>
<keyword evidence="3" id="KW-0723">Serine/threonine-protein kinase</keyword>
<comment type="catalytic activity">
    <reaction evidence="8">
        <text>L-threonyl-[protein] + ATP = O-phospho-L-threonyl-[protein] + ADP + H(+)</text>
        <dbReference type="Rhea" id="RHEA:46608"/>
        <dbReference type="Rhea" id="RHEA-COMP:11060"/>
        <dbReference type="Rhea" id="RHEA-COMP:11605"/>
        <dbReference type="ChEBI" id="CHEBI:15378"/>
        <dbReference type="ChEBI" id="CHEBI:30013"/>
        <dbReference type="ChEBI" id="CHEBI:30616"/>
        <dbReference type="ChEBI" id="CHEBI:61977"/>
        <dbReference type="ChEBI" id="CHEBI:456216"/>
        <dbReference type="EC" id="2.7.11.1"/>
    </reaction>
</comment>
<dbReference type="PANTHER" id="PTHR44899:SF1">
    <property type="entry name" value="SERINE_THREONINE-PROTEIN KINASE NEK5"/>
    <property type="match status" value="1"/>
</dbReference>
<evidence type="ECO:0000256" key="4">
    <source>
        <dbReference type="ARBA" id="ARBA00022679"/>
    </source>
</evidence>